<protein>
    <submittedName>
        <fullName evidence="5">Acylase</fullName>
    </submittedName>
</protein>
<dbReference type="RefSeq" id="WP_344804921.1">
    <property type="nucleotide sequence ID" value="NZ_BAABBO010000007.1"/>
</dbReference>
<evidence type="ECO:0000313" key="6">
    <source>
        <dbReference type="Proteomes" id="UP001501337"/>
    </source>
</evidence>
<evidence type="ECO:0000313" key="5">
    <source>
        <dbReference type="EMBL" id="GAA3957571.1"/>
    </source>
</evidence>
<evidence type="ECO:0000256" key="2">
    <source>
        <dbReference type="ARBA" id="ARBA00022729"/>
    </source>
</evidence>
<comment type="similarity">
    <text evidence="1">Belongs to the peptidase S45 family.</text>
</comment>
<dbReference type="InterPro" id="IPR002692">
    <property type="entry name" value="S45"/>
</dbReference>
<accession>A0ABP7P0C9</accession>
<dbReference type="InterPro" id="IPR043146">
    <property type="entry name" value="Penicillin_amidase_N_B-knob"/>
</dbReference>
<dbReference type="PANTHER" id="PTHR34218:SF3">
    <property type="entry name" value="ACYL-HOMOSERINE LACTONE ACYLASE PVDQ"/>
    <property type="match status" value="1"/>
</dbReference>
<dbReference type="Gene3D" id="2.30.120.10">
    <property type="match status" value="1"/>
</dbReference>
<evidence type="ECO:0000256" key="4">
    <source>
        <dbReference type="ARBA" id="ARBA00023145"/>
    </source>
</evidence>
<evidence type="ECO:0000256" key="1">
    <source>
        <dbReference type="ARBA" id="ARBA00006586"/>
    </source>
</evidence>
<sequence length="901" mass="97261">MTSTEDDVTRPRPRIDRTVCMRRTTIICTLIFSGLLLTNLVGCSDDDDDDSRANQAQLFPQDGLLKASIRRTTNGVPHIRADNLASAAFGSGYAQAQDNVCLLAENFVKARSERALYFGPGPDNANIISDFSYKAQDIRSGAEAEFEQLTPESRALTEGFTAGYNRYVRETDPSTLPEACRNQPWVKPITPIDLYAHYRIVGQYASGAVFATGAVFVATPPGVSAEPRIIADTSTPGSSTAVRLMPAYEVAPAAARAVREQGADLDTGLASNAWGIGSEMSEQGKGALLANPHFPYTGSRRLYQVHMTVPGYLDMNGAGLMGTAIPLINFNQNLAWSHTVTTSSQFTLYTLSLKPGDPMTYIKDGQEKPITSKTFRIQVNNGTAVPTELEHTMYFSEYGPMVAADLVTDGGLPAWGSSNLAYTYRDANAQTTKLLDSWLQMSQASDLDSFKAVFRECGSTFWTNTIYADDQGNAFYIDSSSTPNLSAAAKDALNAKRAASPIFASLFNNGLILLDGSNSRDDWVEGQCRGLVPFEDKPMLQRQDFVQNSNDSYWATNPAQFLTGYSPLFGPEQVPLNARTRIGLKMLQNPLDPGFAAAPPAGQDGKFSSTDLIEVIYNNRSFYAELLLPELLERCALIGSMPVDTSTEETPGTSRAVDSACAVLAGWDGVYDSASVGAHVFRVFIGQYRNALPADFTTAFNTADPVGTPADPSAEARGTSDDLMLISLARGLDSLDSASIAYNVPLGSVQYYQPSGGVPPGGTAQDLLQSFPWHGGDGGVDGVFNAIGVVDSAVAEDTRFPRVSPPVIDDTAGLAKSPGVGWRIARGTSWHFGLEFTDTGPEAYGLLSYAQSTDPASPWFNDQSLRYSEKDYRKLLFTEADIQANLIPEASVELTEPLNRL</sequence>
<keyword evidence="3" id="KW-0378">Hydrolase</keyword>
<dbReference type="SUPFAM" id="SSF56235">
    <property type="entry name" value="N-terminal nucleophile aminohydrolases (Ntn hydrolases)"/>
    <property type="match status" value="1"/>
</dbReference>
<dbReference type="Gene3D" id="3.60.20.10">
    <property type="entry name" value="Glutamine Phosphoribosylpyrophosphate, subunit 1, domain 1"/>
    <property type="match status" value="1"/>
</dbReference>
<reference evidence="6" key="1">
    <citation type="journal article" date="2019" name="Int. J. Syst. Evol. Microbiol.">
        <title>The Global Catalogue of Microorganisms (GCM) 10K type strain sequencing project: providing services to taxonomists for standard genome sequencing and annotation.</title>
        <authorList>
            <consortium name="The Broad Institute Genomics Platform"/>
            <consortium name="The Broad Institute Genome Sequencing Center for Infectious Disease"/>
            <person name="Wu L."/>
            <person name="Ma J."/>
        </authorList>
    </citation>
    <scope>NUCLEOTIDE SEQUENCE [LARGE SCALE GENOMIC DNA]</scope>
    <source>
        <strain evidence="6">JCM 17555</strain>
    </source>
</reference>
<gene>
    <name evidence="5" type="ORF">GCM10022278_15110</name>
</gene>
<dbReference type="InterPro" id="IPR029055">
    <property type="entry name" value="Ntn_hydrolases_N"/>
</dbReference>
<proteinExistence type="inferred from homology"/>
<organism evidence="5 6">
    <name type="scientific">Allohahella marinimesophila</name>
    <dbReference type="NCBI Taxonomy" id="1054972"/>
    <lineage>
        <taxon>Bacteria</taxon>
        <taxon>Pseudomonadati</taxon>
        <taxon>Pseudomonadota</taxon>
        <taxon>Gammaproteobacteria</taxon>
        <taxon>Oceanospirillales</taxon>
        <taxon>Hahellaceae</taxon>
        <taxon>Allohahella</taxon>
    </lineage>
</organism>
<dbReference type="Gene3D" id="1.10.1400.10">
    <property type="match status" value="1"/>
</dbReference>
<keyword evidence="4" id="KW-0865">Zymogen</keyword>
<dbReference type="Pfam" id="PF01804">
    <property type="entry name" value="Penicil_amidase"/>
    <property type="match status" value="1"/>
</dbReference>
<dbReference type="PANTHER" id="PTHR34218">
    <property type="entry name" value="PEPTIDASE S45 PENICILLIN AMIDASE"/>
    <property type="match status" value="1"/>
</dbReference>
<name>A0ABP7P0C9_9GAMM</name>
<dbReference type="EMBL" id="BAABBO010000007">
    <property type="protein sequence ID" value="GAA3957571.1"/>
    <property type="molecule type" value="Genomic_DNA"/>
</dbReference>
<keyword evidence="2" id="KW-0732">Signal</keyword>
<keyword evidence="6" id="KW-1185">Reference proteome</keyword>
<dbReference type="InterPro" id="IPR043147">
    <property type="entry name" value="Penicillin_amidase_A-knob"/>
</dbReference>
<dbReference type="Gene3D" id="1.10.439.10">
    <property type="entry name" value="Penicillin Amidohydrolase, domain 1"/>
    <property type="match status" value="1"/>
</dbReference>
<dbReference type="Proteomes" id="UP001501337">
    <property type="component" value="Unassembled WGS sequence"/>
</dbReference>
<evidence type="ECO:0000256" key="3">
    <source>
        <dbReference type="ARBA" id="ARBA00022801"/>
    </source>
</evidence>
<dbReference type="InterPro" id="IPR023343">
    <property type="entry name" value="Penicillin_amidase_dom1"/>
</dbReference>
<comment type="caution">
    <text evidence="5">The sequence shown here is derived from an EMBL/GenBank/DDBJ whole genome shotgun (WGS) entry which is preliminary data.</text>
</comment>